<reference evidence="3 4" key="2">
    <citation type="submission" date="2023-06" db="EMBL/GenBank/DDBJ databases">
        <authorList>
            <person name="Zeman M."/>
            <person name="Kubasova T."/>
            <person name="Jahodarova E."/>
            <person name="Nykrynova M."/>
            <person name="Rychlik I."/>
        </authorList>
    </citation>
    <scope>NUCLEOTIDE SEQUENCE [LARGE SCALE GENOMIC DNA]</scope>
    <source>
        <strain evidence="3 4">ET81</strain>
    </source>
</reference>
<name>A0ABT7TWW1_ACTVI</name>
<dbReference type="Pfam" id="PF01381">
    <property type="entry name" value="HTH_3"/>
    <property type="match status" value="1"/>
</dbReference>
<dbReference type="SUPFAM" id="SSF47413">
    <property type="entry name" value="lambda repressor-like DNA-binding domains"/>
    <property type="match status" value="1"/>
</dbReference>
<reference evidence="4" key="1">
    <citation type="submission" date="2023-06" db="EMBL/GenBank/DDBJ databases">
        <title>Identification and characterization of horizontal gene transfer across gut microbiota members of farm animals based on homology search.</title>
        <authorList>
            <person name="Zeman M."/>
            <person name="Kubasova T."/>
            <person name="Jahodarova E."/>
            <person name="Nykrynova M."/>
            <person name="Rychlik I."/>
        </authorList>
    </citation>
    <scope>NUCLEOTIDE SEQUENCE [LARGE SCALE GENOMIC DNA]</scope>
    <source>
        <strain evidence="4">ET81</strain>
    </source>
</reference>
<evidence type="ECO:0000259" key="2">
    <source>
        <dbReference type="PROSITE" id="PS50943"/>
    </source>
</evidence>
<organism evidence="3 4">
    <name type="scientific">Actinomyces viscosus</name>
    <dbReference type="NCBI Taxonomy" id="1656"/>
    <lineage>
        <taxon>Bacteria</taxon>
        <taxon>Bacillati</taxon>
        <taxon>Actinomycetota</taxon>
        <taxon>Actinomycetes</taxon>
        <taxon>Actinomycetales</taxon>
        <taxon>Actinomycetaceae</taxon>
        <taxon>Actinomyces</taxon>
    </lineage>
</organism>
<dbReference type="EMBL" id="JAUDBR010000005">
    <property type="protein sequence ID" value="MDM8076303.1"/>
    <property type="molecule type" value="Genomic_DNA"/>
</dbReference>
<keyword evidence="1" id="KW-0238">DNA-binding</keyword>
<dbReference type="InterPro" id="IPR037914">
    <property type="entry name" value="SpoVT-AbrB_sf"/>
</dbReference>
<accession>A0ABT7TWW1</accession>
<evidence type="ECO:0000256" key="1">
    <source>
        <dbReference type="ARBA" id="ARBA00023125"/>
    </source>
</evidence>
<dbReference type="PROSITE" id="PS50943">
    <property type="entry name" value="HTH_CROC1"/>
    <property type="match status" value="1"/>
</dbReference>
<dbReference type="InterPro" id="IPR010982">
    <property type="entry name" value="Lambda_DNA-bd_dom_sf"/>
</dbReference>
<dbReference type="Gene3D" id="1.10.260.40">
    <property type="entry name" value="lambda repressor-like DNA-binding domains"/>
    <property type="match status" value="1"/>
</dbReference>
<dbReference type="SMART" id="SM00530">
    <property type="entry name" value="HTH_XRE"/>
    <property type="match status" value="1"/>
</dbReference>
<gene>
    <name evidence="3" type="ORF">QUV91_04485</name>
</gene>
<protein>
    <submittedName>
        <fullName evidence="3">Helix-turn-helix domain-containing protein</fullName>
    </submittedName>
</protein>
<dbReference type="Proteomes" id="UP001529257">
    <property type="component" value="Unassembled WGS sequence"/>
</dbReference>
<dbReference type="InterPro" id="IPR001387">
    <property type="entry name" value="Cro/C1-type_HTH"/>
</dbReference>
<sequence>MQTALCLYCLIDDRGVLFYYSIMINSNIATLRKKHRWTQEALANKVGVSRQTIAKWEAPGGNPDISSCVRLAQVFDVAIDDLVNGDTSLVAMLDRPGKYIFGTVVIDQDGRLTLPVRARKVFNIKAGDELLLIGDIGRGLALMDAQFFVQAARHVEGDHRVAHDNTEN</sequence>
<comment type="caution">
    <text evidence="3">The sequence shown here is derived from an EMBL/GenBank/DDBJ whole genome shotgun (WGS) entry which is preliminary data.</text>
</comment>
<feature type="domain" description="HTH cro/C1-type" evidence="2">
    <location>
        <begin position="28"/>
        <end position="82"/>
    </location>
</feature>
<evidence type="ECO:0000313" key="4">
    <source>
        <dbReference type="Proteomes" id="UP001529257"/>
    </source>
</evidence>
<keyword evidence="4" id="KW-1185">Reference proteome</keyword>
<evidence type="ECO:0000313" key="3">
    <source>
        <dbReference type="EMBL" id="MDM8076303.1"/>
    </source>
</evidence>
<proteinExistence type="predicted"/>
<dbReference type="CDD" id="cd00093">
    <property type="entry name" value="HTH_XRE"/>
    <property type="match status" value="1"/>
</dbReference>
<dbReference type="PANTHER" id="PTHR46558">
    <property type="entry name" value="TRACRIPTIONAL REGULATORY PROTEIN-RELATED-RELATED"/>
    <property type="match status" value="1"/>
</dbReference>
<dbReference type="PANTHER" id="PTHR46558:SF4">
    <property type="entry name" value="DNA-BIDING PHAGE PROTEIN"/>
    <property type="match status" value="1"/>
</dbReference>
<dbReference type="RefSeq" id="WP_289595533.1">
    <property type="nucleotide sequence ID" value="NZ_JAUDBR010000005.1"/>
</dbReference>
<dbReference type="SUPFAM" id="SSF89447">
    <property type="entry name" value="AbrB/MazE/MraZ-like"/>
    <property type="match status" value="1"/>
</dbReference>